<sequence>MLADAVEASSRTLKKPSVPRLDAHVRQLILDKVLEGQLDDCALTLRDLEVIRHSFVRIMAGQFHSRIEYPKQKEQ</sequence>
<comment type="caution">
    <text evidence="1">The sequence shown here is derived from an EMBL/GenBank/DDBJ whole genome shotgun (WGS) entry which is preliminary data.</text>
</comment>
<dbReference type="AlphaFoldDB" id="A0A645JLZ5"/>
<reference evidence="1" key="1">
    <citation type="submission" date="2019-08" db="EMBL/GenBank/DDBJ databases">
        <authorList>
            <person name="Kucharzyk K."/>
            <person name="Murdoch R.W."/>
            <person name="Higgins S."/>
            <person name="Loffler F."/>
        </authorList>
    </citation>
    <scope>NUCLEOTIDE SEQUENCE</scope>
</reference>
<dbReference type="EMBL" id="VSSQ01136211">
    <property type="protein sequence ID" value="MPN60653.1"/>
    <property type="molecule type" value="Genomic_DNA"/>
</dbReference>
<dbReference type="InterPro" id="IPR052722">
    <property type="entry name" value="PgpH_phosphodiesterase"/>
</dbReference>
<protein>
    <submittedName>
        <fullName evidence="1">Cyclic-di-AMP phosphodiesterase PgpH</fullName>
        <ecNumber evidence="1">3.1.4.-</ecNumber>
    </submittedName>
</protein>
<evidence type="ECO:0000313" key="1">
    <source>
        <dbReference type="EMBL" id="MPN60653.1"/>
    </source>
</evidence>
<organism evidence="1">
    <name type="scientific">bioreactor metagenome</name>
    <dbReference type="NCBI Taxonomy" id="1076179"/>
    <lineage>
        <taxon>unclassified sequences</taxon>
        <taxon>metagenomes</taxon>
        <taxon>ecological metagenomes</taxon>
    </lineage>
</organism>
<dbReference type="PANTHER" id="PTHR36442">
    <property type="entry name" value="CYCLIC-DI-AMP PHOSPHODIESTERASE PGPH"/>
    <property type="match status" value="1"/>
</dbReference>
<keyword evidence="1" id="KW-0378">Hydrolase</keyword>
<proteinExistence type="predicted"/>
<dbReference type="GO" id="GO:0016787">
    <property type="term" value="F:hydrolase activity"/>
    <property type="evidence" value="ECO:0007669"/>
    <property type="project" value="UniProtKB-KW"/>
</dbReference>
<dbReference type="PANTHER" id="PTHR36442:SF1">
    <property type="entry name" value="CYCLIC-DI-AMP PHOSPHODIESTERASE PGPH"/>
    <property type="match status" value="1"/>
</dbReference>
<dbReference type="EC" id="3.1.4.-" evidence="1"/>
<name>A0A645JLZ5_9ZZZZ</name>
<accession>A0A645JLZ5</accession>
<gene>
    <name evidence="1" type="primary">pgpH_16</name>
    <name evidence="1" type="ORF">SDC9_208384</name>
</gene>